<dbReference type="RefSeq" id="WP_070370122.1">
    <property type="nucleotide sequence ID" value="NZ_LKEU01000015.1"/>
</dbReference>
<evidence type="ECO:0000256" key="4">
    <source>
        <dbReference type="ARBA" id="ARBA00023136"/>
    </source>
</evidence>
<dbReference type="GO" id="GO:0016020">
    <property type="term" value="C:membrane"/>
    <property type="evidence" value="ECO:0007669"/>
    <property type="project" value="UniProtKB-SubCell"/>
</dbReference>
<dbReference type="OrthoDB" id="88184at2"/>
<dbReference type="InterPro" id="IPR006480">
    <property type="entry name" value="Phage_holin_4_1"/>
</dbReference>
<evidence type="ECO:0000256" key="2">
    <source>
        <dbReference type="ARBA" id="ARBA00022692"/>
    </source>
</evidence>
<comment type="subcellular location">
    <subcellularLocation>
        <location evidence="1">Membrane</location>
        <topology evidence="1">Multi-pass membrane protein</topology>
    </subcellularLocation>
</comment>
<dbReference type="Pfam" id="PF05105">
    <property type="entry name" value="Phage_holin_4_1"/>
    <property type="match status" value="1"/>
</dbReference>
<accession>A0A1F2PLF3</accession>
<evidence type="ECO:0000256" key="5">
    <source>
        <dbReference type="SAM" id="Phobius"/>
    </source>
</evidence>
<dbReference type="EMBL" id="LKEU01000015">
    <property type="protein sequence ID" value="OFV71795.1"/>
    <property type="molecule type" value="Genomic_DNA"/>
</dbReference>
<evidence type="ECO:0000313" key="6">
    <source>
        <dbReference type="EMBL" id="OFV71795.1"/>
    </source>
</evidence>
<dbReference type="STRING" id="52694.ACWI_07680"/>
<evidence type="ECO:0000313" key="7">
    <source>
        <dbReference type="Proteomes" id="UP000176244"/>
    </source>
</evidence>
<dbReference type="Proteomes" id="UP000176244">
    <property type="component" value="Unassembled WGS sequence"/>
</dbReference>
<evidence type="ECO:0000256" key="1">
    <source>
        <dbReference type="ARBA" id="ARBA00004141"/>
    </source>
</evidence>
<name>A0A1F2PLF3_9FIRM</name>
<evidence type="ECO:0000256" key="3">
    <source>
        <dbReference type="ARBA" id="ARBA00022989"/>
    </source>
</evidence>
<keyword evidence="2 5" id="KW-0812">Transmembrane</keyword>
<dbReference type="AlphaFoldDB" id="A0A1F2PLF3"/>
<comment type="caution">
    <text evidence="6">The sequence shown here is derived from an EMBL/GenBank/DDBJ whole genome shotgun (WGS) entry which is preliminary data.</text>
</comment>
<proteinExistence type="predicted"/>
<feature type="transmembrane region" description="Helical" evidence="5">
    <location>
        <begin position="7"/>
        <end position="25"/>
    </location>
</feature>
<organism evidence="6 7">
    <name type="scientific">Acetobacterium wieringae</name>
    <dbReference type="NCBI Taxonomy" id="52694"/>
    <lineage>
        <taxon>Bacteria</taxon>
        <taxon>Bacillati</taxon>
        <taxon>Bacillota</taxon>
        <taxon>Clostridia</taxon>
        <taxon>Eubacteriales</taxon>
        <taxon>Eubacteriaceae</taxon>
        <taxon>Acetobacterium</taxon>
    </lineage>
</organism>
<reference evidence="6 7" key="1">
    <citation type="submission" date="2015-09" db="EMBL/GenBank/DDBJ databases">
        <title>Genome sequence of Acetobacterium wieringae DSM 1911.</title>
        <authorList>
            <person name="Poehlein A."/>
            <person name="Bengelsdorf F.R."/>
            <person name="Schiel-Bengelsdorf B."/>
            <person name="Duerre P."/>
            <person name="Daniel R."/>
        </authorList>
    </citation>
    <scope>NUCLEOTIDE SEQUENCE [LARGE SCALE GENOMIC DNA]</scope>
    <source>
        <strain evidence="6 7">DSM 1911</strain>
    </source>
</reference>
<protein>
    <submittedName>
        <fullName evidence="6">Holin family protein</fullName>
    </submittedName>
</protein>
<keyword evidence="4 5" id="KW-0472">Membrane</keyword>
<keyword evidence="3 5" id="KW-1133">Transmembrane helix</keyword>
<gene>
    <name evidence="6" type="ORF">ACWI_07680</name>
</gene>
<sequence length="143" mass="15465">MRYFTDNPLVSSVFTAVVGFVTWLLGGWDTLMCVLVALMALDYITGLMVAFQNKELSSSIGLKGLFKKVAELVVVMVAVQIDIATNQGGSYFKNIVCLMFIANEGLSILENTGNLGVPLPEALTKALKQIGNKAELEKESEGE</sequence>
<dbReference type="NCBIfam" id="TIGR01593">
    <property type="entry name" value="holin_tox_secr"/>
    <property type="match status" value="1"/>
</dbReference>